<dbReference type="EMBL" id="LAHD01000138">
    <property type="protein sequence ID" value="PHJ95769.1"/>
    <property type="molecule type" value="Genomic_DNA"/>
</dbReference>
<keyword evidence="1" id="KW-0812">Transmembrane</keyword>
<feature type="transmembrane region" description="Helical" evidence="1">
    <location>
        <begin position="6"/>
        <end position="26"/>
    </location>
</feature>
<proteinExistence type="predicted"/>
<name>A0A9Q5Z6A7_NOSLI</name>
<reference evidence="2 3" key="1">
    <citation type="submission" date="2015-02" db="EMBL/GenBank/DDBJ databases">
        <title>Nostoc linckia genome annotation.</title>
        <authorList>
            <person name="Zhou Z."/>
        </authorList>
    </citation>
    <scope>NUCLEOTIDE SEQUENCE [LARGE SCALE GENOMIC DNA]</scope>
    <source>
        <strain evidence="3">z8</strain>
    </source>
</reference>
<evidence type="ECO:0000313" key="2">
    <source>
        <dbReference type="EMBL" id="PHJ95769.1"/>
    </source>
</evidence>
<keyword evidence="1" id="KW-1133">Transmembrane helix</keyword>
<dbReference type="Proteomes" id="UP000222310">
    <property type="component" value="Unassembled WGS sequence"/>
</dbReference>
<sequence>MKVDINNAFTIVSLLFMLVAGIYRLARIEASINARITNVQTNLLTAIDSVKDGLADKLHINDKKLDIHLTEYQGRNEHYTYLMNEFDKKLGHQGNRIKDWIDQIATHLHEKGGFIIRDRRL</sequence>
<protein>
    <submittedName>
        <fullName evidence="2">Uncharacterized protein</fullName>
    </submittedName>
</protein>
<organism evidence="2 3">
    <name type="scientific">Nostoc linckia z8</name>
    <dbReference type="NCBI Taxonomy" id="1628746"/>
    <lineage>
        <taxon>Bacteria</taxon>
        <taxon>Bacillati</taxon>
        <taxon>Cyanobacteriota</taxon>
        <taxon>Cyanophyceae</taxon>
        <taxon>Nostocales</taxon>
        <taxon>Nostocaceae</taxon>
        <taxon>Nostoc</taxon>
    </lineage>
</organism>
<gene>
    <name evidence="2" type="ORF">VF08_31310</name>
</gene>
<keyword evidence="1" id="KW-0472">Membrane</keyword>
<evidence type="ECO:0000256" key="1">
    <source>
        <dbReference type="SAM" id="Phobius"/>
    </source>
</evidence>
<dbReference type="RefSeq" id="WP_099068992.1">
    <property type="nucleotide sequence ID" value="NZ_LAHD01000138.1"/>
</dbReference>
<accession>A0A9Q5Z6A7</accession>
<dbReference type="AlphaFoldDB" id="A0A9Q5Z6A7"/>
<comment type="caution">
    <text evidence="2">The sequence shown here is derived from an EMBL/GenBank/DDBJ whole genome shotgun (WGS) entry which is preliminary data.</text>
</comment>
<dbReference type="GeneID" id="57098188"/>
<evidence type="ECO:0000313" key="3">
    <source>
        <dbReference type="Proteomes" id="UP000222310"/>
    </source>
</evidence>